<keyword evidence="1" id="KW-0816">Tricarboxylic acid cycle</keyword>
<dbReference type="Proteomes" id="UP000319663">
    <property type="component" value="Unassembled WGS sequence"/>
</dbReference>
<gene>
    <name evidence="5" type="ORF">MPDQ_000521</name>
</gene>
<dbReference type="Gene3D" id="3.30.1490.20">
    <property type="entry name" value="ATP-grasp fold, A domain"/>
    <property type="match status" value="1"/>
</dbReference>
<comment type="caution">
    <text evidence="5">The sequence shown here is derived from an EMBL/GenBank/DDBJ whole genome shotgun (WGS) entry which is preliminary data.</text>
</comment>
<evidence type="ECO:0000256" key="1">
    <source>
        <dbReference type="ARBA" id="ARBA00022532"/>
    </source>
</evidence>
<reference evidence="5 6" key="1">
    <citation type="submission" date="2019-06" db="EMBL/GenBank/DDBJ databases">
        <title>Wine fermentation using esterase from Monascus purpureus.</title>
        <authorList>
            <person name="Geng C."/>
            <person name="Zhang Y."/>
        </authorList>
    </citation>
    <scope>NUCLEOTIDE SEQUENCE [LARGE SCALE GENOMIC DNA]</scope>
    <source>
        <strain evidence="5">HQ1</strain>
    </source>
</reference>
<dbReference type="GO" id="GO:0006104">
    <property type="term" value="P:succinyl-CoA metabolic process"/>
    <property type="evidence" value="ECO:0007669"/>
    <property type="project" value="TreeGrafter"/>
</dbReference>
<keyword evidence="6" id="KW-1185">Reference proteome</keyword>
<dbReference type="PROSITE" id="PS50975">
    <property type="entry name" value="ATP_GRASP"/>
    <property type="match status" value="1"/>
</dbReference>
<evidence type="ECO:0000313" key="5">
    <source>
        <dbReference type="EMBL" id="TQB76214.1"/>
    </source>
</evidence>
<dbReference type="SUPFAM" id="SSF56059">
    <property type="entry name" value="Glutathione synthetase ATP-binding domain-like"/>
    <property type="match status" value="1"/>
</dbReference>
<dbReference type="EMBL" id="VIFY01000011">
    <property type="protein sequence ID" value="TQB76214.1"/>
    <property type="molecule type" value="Genomic_DNA"/>
</dbReference>
<protein>
    <recommendedName>
        <fullName evidence="4">ATP-grasp domain-containing protein</fullName>
    </recommendedName>
</protein>
<dbReference type="GO" id="GO:0005524">
    <property type="term" value="F:ATP binding"/>
    <property type="evidence" value="ECO:0007669"/>
    <property type="project" value="UniProtKB-UniRule"/>
</dbReference>
<dbReference type="InterPro" id="IPR013650">
    <property type="entry name" value="ATP-grasp_succ-CoA_synth-type"/>
</dbReference>
<evidence type="ECO:0000256" key="3">
    <source>
        <dbReference type="PROSITE-ProRule" id="PRU00409"/>
    </source>
</evidence>
<accession>A0A507R5H3</accession>
<dbReference type="OrthoDB" id="1664372at2759"/>
<proteinExistence type="predicted"/>
<keyword evidence="3" id="KW-0547">Nucleotide-binding</keyword>
<dbReference type="InterPro" id="IPR011761">
    <property type="entry name" value="ATP-grasp"/>
</dbReference>
<dbReference type="PANTHER" id="PTHR11815">
    <property type="entry name" value="SUCCINYL-COA SYNTHETASE BETA CHAIN"/>
    <property type="match status" value="1"/>
</dbReference>
<dbReference type="AlphaFoldDB" id="A0A507R5H3"/>
<dbReference type="GO" id="GO:0006099">
    <property type="term" value="P:tricarboxylic acid cycle"/>
    <property type="evidence" value="ECO:0007669"/>
    <property type="project" value="UniProtKB-UniPathway"/>
</dbReference>
<dbReference type="Pfam" id="PF08442">
    <property type="entry name" value="ATP-grasp_2"/>
    <property type="match status" value="1"/>
</dbReference>
<dbReference type="GO" id="GO:0004775">
    <property type="term" value="F:succinate-CoA ligase (ADP-forming) activity"/>
    <property type="evidence" value="ECO:0007669"/>
    <property type="project" value="TreeGrafter"/>
</dbReference>
<dbReference type="GO" id="GO:0042709">
    <property type="term" value="C:succinate-CoA ligase complex"/>
    <property type="evidence" value="ECO:0007669"/>
    <property type="project" value="TreeGrafter"/>
</dbReference>
<keyword evidence="2 3" id="KW-0067">ATP-binding</keyword>
<evidence type="ECO:0000256" key="2">
    <source>
        <dbReference type="ARBA" id="ARBA00022840"/>
    </source>
</evidence>
<sequence>MFRCGCRLMRVVGGYDVPVPHGFVVANAQDAKSVVAAIGAPSVLKSQILAGGRGKGKFDSDGKGGVRIVTTPKEAFVNASEMLGHYLTAKQTPPNGLLVKKLYIYK</sequence>
<feature type="domain" description="ATP-grasp" evidence="4">
    <location>
        <begin position="9"/>
        <end position="54"/>
    </location>
</feature>
<name>A0A507R5H3_MONPU</name>
<dbReference type="PANTHER" id="PTHR11815:SF1">
    <property type="entry name" value="SUCCINATE--COA LIGASE [ADP-FORMING] SUBUNIT BETA, MITOCHONDRIAL"/>
    <property type="match status" value="1"/>
</dbReference>
<evidence type="ECO:0000259" key="4">
    <source>
        <dbReference type="PROSITE" id="PS50975"/>
    </source>
</evidence>
<dbReference type="GO" id="GO:0005739">
    <property type="term" value="C:mitochondrion"/>
    <property type="evidence" value="ECO:0007669"/>
    <property type="project" value="TreeGrafter"/>
</dbReference>
<dbReference type="InterPro" id="IPR013815">
    <property type="entry name" value="ATP_grasp_subdomain_1"/>
</dbReference>
<dbReference type="STRING" id="5098.A0A507R5H3"/>
<dbReference type="UniPathway" id="UPA00223">
    <property type="reaction ID" value="UER00999"/>
</dbReference>
<organism evidence="5 6">
    <name type="scientific">Monascus purpureus</name>
    <name type="common">Red mold</name>
    <name type="synonym">Monascus anka</name>
    <dbReference type="NCBI Taxonomy" id="5098"/>
    <lineage>
        <taxon>Eukaryota</taxon>
        <taxon>Fungi</taxon>
        <taxon>Dikarya</taxon>
        <taxon>Ascomycota</taxon>
        <taxon>Pezizomycotina</taxon>
        <taxon>Eurotiomycetes</taxon>
        <taxon>Eurotiomycetidae</taxon>
        <taxon>Eurotiales</taxon>
        <taxon>Aspergillaceae</taxon>
        <taxon>Monascus</taxon>
    </lineage>
</organism>
<evidence type="ECO:0000313" key="6">
    <source>
        <dbReference type="Proteomes" id="UP000319663"/>
    </source>
</evidence>
<dbReference type="GO" id="GO:0046872">
    <property type="term" value="F:metal ion binding"/>
    <property type="evidence" value="ECO:0007669"/>
    <property type="project" value="InterPro"/>
</dbReference>